<reference evidence="6 7" key="1">
    <citation type="submission" date="2020-04" db="EMBL/GenBank/DDBJ databases">
        <authorList>
            <person name="De Canck E."/>
        </authorList>
    </citation>
    <scope>NUCLEOTIDE SEQUENCE [LARGE SCALE GENOMIC DNA]</scope>
    <source>
        <strain evidence="6 7">LMG 3431</strain>
    </source>
</reference>
<evidence type="ECO:0000313" key="6">
    <source>
        <dbReference type="EMBL" id="CAB3647084.1"/>
    </source>
</evidence>
<keyword evidence="3" id="KW-0732">Signal</keyword>
<evidence type="ECO:0000256" key="4">
    <source>
        <dbReference type="SAM" id="MobiDB-lite"/>
    </source>
</evidence>
<dbReference type="PANTHER" id="PTHR12338">
    <property type="entry name" value="AUTOTRANSPORTER"/>
    <property type="match status" value="1"/>
</dbReference>
<dbReference type="InterPro" id="IPR008638">
    <property type="entry name" value="FhaB/CdiA-like_TPS"/>
</dbReference>
<protein>
    <recommendedName>
        <fullName evidence="5">Filamentous haemagglutinin FhaB/tRNA nuclease CdiA-like TPS domain-containing protein</fullName>
    </recommendedName>
</protein>
<dbReference type="Proteomes" id="UP000494108">
    <property type="component" value="Unassembled WGS sequence"/>
</dbReference>
<proteinExistence type="predicted"/>
<keyword evidence="7" id="KW-1185">Reference proteome</keyword>
<evidence type="ECO:0000313" key="7">
    <source>
        <dbReference type="Proteomes" id="UP000494108"/>
    </source>
</evidence>
<evidence type="ECO:0000256" key="3">
    <source>
        <dbReference type="ARBA" id="ARBA00022729"/>
    </source>
</evidence>
<organism evidence="6 7">
    <name type="scientific">Achromobacter pestifer</name>
    <dbReference type="NCBI Taxonomy" id="1353889"/>
    <lineage>
        <taxon>Bacteria</taxon>
        <taxon>Pseudomonadati</taxon>
        <taxon>Pseudomonadota</taxon>
        <taxon>Betaproteobacteria</taxon>
        <taxon>Burkholderiales</taxon>
        <taxon>Alcaligenaceae</taxon>
        <taxon>Achromobacter</taxon>
    </lineage>
</organism>
<dbReference type="PANTHER" id="PTHR12338:SF8">
    <property type="entry name" value="HEME_HEMOPEXIN-BINDING PROTEIN"/>
    <property type="match status" value="1"/>
</dbReference>
<gene>
    <name evidence="6" type="ORF">LMG3431_02539</name>
</gene>
<feature type="domain" description="Filamentous haemagglutinin FhaB/tRNA nuclease CdiA-like TPS" evidence="5">
    <location>
        <begin position="10"/>
        <end position="124"/>
    </location>
</feature>
<keyword evidence="2" id="KW-0964">Secreted</keyword>
<dbReference type="EMBL" id="CADIJX010000003">
    <property type="protein sequence ID" value="CAB3647084.1"/>
    <property type="molecule type" value="Genomic_DNA"/>
</dbReference>
<name>A0A6S6ZGQ2_9BURK</name>
<dbReference type="SUPFAM" id="SSF51126">
    <property type="entry name" value="Pectin lyase-like"/>
    <property type="match status" value="1"/>
</dbReference>
<dbReference type="Pfam" id="PF05860">
    <property type="entry name" value="TPS"/>
    <property type="match status" value="1"/>
</dbReference>
<dbReference type="Pfam" id="PF12545">
    <property type="entry name" value="DUF3739"/>
    <property type="match status" value="1"/>
</dbReference>
<dbReference type="SMART" id="SM00912">
    <property type="entry name" value="Haemagg_act"/>
    <property type="match status" value="1"/>
</dbReference>
<evidence type="ECO:0000256" key="2">
    <source>
        <dbReference type="ARBA" id="ARBA00022525"/>
    </source>
</evidence>
<evidence type="ECO:0000256" key="1">
    <source>
        <dbReference type="ARBA" id="ARBA00004613"/>
    </source>
</evidence>
<dbReference type="InterPro" id="IPR012334">
    <property type="entry name" value="Pectin_lyas_fold"/>
</dbReference>
<dbReference type="NCBIfam" id="TIGR01901">
    <property type="entry name" value="adhes_NPXG"/>
    <property type="match status" value="1"/>
</dbReference>
<dbReference type="InterPro" id="IPR011050">
    <property type="entry name" value="Pectin_lyase_fold/virulence"/>
</dbReference>
<sequence length="4079" mass="419798">MRGGLWDRDANGDLLAWTGAERAVQQVDGHETTVSIKQTESKAILNWDSFNVGRNTTVDFQQQSSDSVLNRVVGADVRPSQIQGAIKGDGTVMVVNQNGVIFTGTSQVNVRNLVVAAGNITDPQFRNSGLYNGTNPTFTDATGKVSIEAGAVIQTAQPASSTTGGGYVLLLGKEVENRGTLSAPTGQVTLAAGDNFVIRKGYGTEGNQTSTTRGNEVTAGGGGTVINKGLIQAPTGDVTLTGTDVVQEGVVLATTSLDVRGTIHLNATGAGGRVVLGKDAVTAVLLEDTDATALDGQRDSLLAPVVDNTDNGIVPADPYRRDLSLIEIKSGSTVDFESGSLTLATGGQIGVDAGSRALVRDGAALDVSGAIGVKVAMEDNNLAINVQGNEQRDSPGNRDSGGLNSSDIWVDRRSLIYVPAGTNGAENDRWYTAGGLLEVSGYLATSGHSVGEWMAQGGTVRFTGNEVVTQADSQINLSGGTLDVQSGYIRQSWLRGSDGRLYEVSNAPGDLLYTGLYRGYETTSARWGNTEYYYSPLIGPARRYEPGYTVGRDAGVLVIGTRNAVVEGDIVGETFQGDRQTRPPQAVLDGYYQSQDAVSRGAQLVVGSYTPYYVKDSGTLQYRLTADGSTIQDVILGTTDDKIAAGLDFGTELPEDRQDTLYLDTEQLNGFGLGTVRIAARGGIAVDGDLVVNPAGEITLYGPQVEVNANLTSHGGLIRLGNVLNQVSSNARIEDTTLTGTAGSTASVKVADGAAIDVSGLWSNLLLDPENLANLPYQDGGSVSIRSSGDVILSRQSLIDVSSGAAVLYDGSFQGGRGGNITLAANANSSSSSGVFSLHGDLRGYGVAGGGTLDLQAGSILIGSETEDEEAGSLQIAGNFFDKGFSNYRVTGNRGVDVAEGTQVDVLMPVYRLGPDAQSLETGQMPPLALEVWTPPLYGEDPVAGMLTQRSGASLSLQAGTLLSPPEDQANIQAVIGRNAVVQVDPGQAIAVRSIGQLTVDGALSAQGGRIVLGSVFPDTTPADAAGHGRSIWIGEHAVLDVAGRAVTAIDELGNRYGRVSAGGNIVIGGEFDPETGEAGRQSAATGNNNPDNLFVVIRDGALLDASGSSAVLDIPGRGAVEVASAGGSITLASSNGLYLDGLMRAAAGGAGAAGGTLTAVLEAPLYRSEDAGEPVRQVRELVVTQNSAGSGLASGIDAEEAVGSLVYGRGRLDVAQVKGGGFDNLVLVSNGLLSFEGDVSLSLGQSLSLYAGAIGLSDSAAADSRIELAAPYIRLAGAGATESLQNYIRPTVRGGVSSISTQAPVGSFRAEAGKLLEMRDGVAFGARGGTSVTEGLATAVDRRGFDEVELVSQGDMRFLATTVIDGTVLNTPGDLTLAAAQIYPATGANATVYAGWRGSSSGDFDPERILKLGRTTDESPELPYSVFGRLTLGARTIEQGAILRAPLGELNLGVQATSGTTRTVNLLAGSLTSASANGLIMPYGGTSDGVTWEYDGEQVTLQGVGTLAIGSVTLTGQTVDVNEGAIIDLSGGGELAGAGFVSGRGGSTDARYNPLVQVGRHGFNLPGLDTNPVYAIVPGVQGGLAPSAASEAGAVDPILGQQITIGAGVPGLPAGTYTLLPSTYALLPGAFRVEINGFSGQRATTTTTALRNGSWSTSGVMSIAGTEIRDNLAGQVILTAADTLRTYSQYNETTYADFVRGDAARLGVPRAQLEADAKTLRLQLVDRDVDSDEISFRFDGMVRGDAAEHGYGSTLAVLGDRIEILGDRAEPDMQGGVAVRASDLSKVDVNRLAIGGMPQAIYGQGGNLIRFDRGGGPARSIIMRSGAELAAPEVMLIAQGIGSNSGTIEIEQGSSIRTLGQGAAAYDSSDGFIYQPGAASVLAVSNGRLQWLAAQSSGSEHATPIRIGTCTSDDCTGTTQLYSEGSIAFVTDNDFELDDAVRYGTRHLSLGVGAFNIGSAEALAAASARGSLTAGLVLNQQVMERLLQGDTSTGAPALETLELIAGQSVNFFDTVTLSTLDANGVSLLDNLILTTPAIYGYGGSDDVALIQTGNLIWNGSGDTPGAVASGGAGTGTGTLAIEAKRIEFGYGANSQPDGVSTVDRLALGFANVGLRASDRITANHKGSLLVYQSQGDYVSGEGYQYSGGNLSLVTPLLTGEAGSVNAITAGGSITTMAPEAGATDSSEVADLGAELSLTAGQGLSLDTTVALPSGKLTLSAGGDVSLGARAHLDLSGRSIEFFDDEDATQYSWGGDVKLDSRSGNIRQASGSTIDLSAEYNQAGRLTVVALSEGAGLVDLQGQVLGSASGHYNAGGTLVPYLAGGVDIYAQRLGETGSLSEQFAALNQRLNDGEVIGLRSFQLKQGDLTIGSDLKATEVNVSLDNGRLTVDGVIDASGERVGSIRLAGRQGLTLAGSAVLDAHGSVLRVDSYGQIIDSPNRAIVELNSGDGQLTLAEGARIDLRHGTEAEVGTGKGQHDGRARGTLELNAPRLGGATSGDIDIDASGSVDIQGARSIAVNAMQRYDDAAYGTDEAASGRPYQVIDQAYLDAKHADSTDFINVALANSDLLGNKLAGLNNATYRDAFHLRPGVEIVSATSDGDIIVSGDLDLSGHRYASLNPHTQRTSVYGSGEAGALAIRAGGDLSIFGSVNDGFAPPPDTPDDNGWVLTPGVQGYGGDVIVPGSGVELAMGTRFPAGKTLNYAVPLADMTLPAGTELPIQGVLASDLTVQSGTVLRAAVRDASGTILYAAGTVMDTAVTLPAGTRLDAGSRLLQAVPLAAMSWPANVALPVTATLAASVALPVGAVIPSMTDVKLPGDAVSVPLRTVTGDHMGRNWAVAAMLPEGSLSWSLRLVAGADTAAADPRLTRPGANGRLVLADSHYSLFNQHERIVIPGTPEQPGGAWYWNELGELFGFEPGTPVPSEWESLCSDGFCDRVTYVWNEQGELFGFVPGTPVPPEWESLCADGFCVSLGEPIPGTPDQVVVGDVTKVIPVAQNFSVLRTGTGDLDLIAGGDVAMQSLYGIYTAGTATASQAGGEAAAFDRARGKAADGTYLNTSRSAEPIEGEEGTGPIYESLVDGGPNNTYAAWYPDGGGNLLLRAGGNLTGDLLATYEPGNPGEDLRPQRGSANIGNWLWRQASGGTVGVDPIATSWWINFGTYIRGARVTNTTYNLGNVDSEAVAAIPELVGFTGIGTLGGGNLSVEVVGNAGLLSRRGVAYNNVPRSEGLVLAIGSSGRVTSDGDLLLTGGGDLRLHVGGDVNAGLQARATSSSGSPDAAADDYRLQNPDLNGVLTNLRGAVQMQAGELGGIALTHYRTAINQSNSSEVRAYDPYTATLGTPTGGIVLMLGDATAALATRGDLVLAGSGDPGRVRLPDSLPYTYGETPYQSGGYGWFSLWTENTAINLMSGGGDLAPVAQLDLNSNLSPYQRDYAATDGRLVYPSQLNASAASGSVFLRGDPMSSLILAPSMNAKLSVLAGDSIYAGGFAITQSGAGVDAIPTPFRPAFAASQSSSGALQVDNLSNEAILPDVTIGRFPIFAFGANNAANATQRTQAPVRLYARDGDIVGLESGGILEFTFGGRLGQTWYEGAGPVWMRAGRDIVRSGTVLGQPSGIPEEIRQTASGSGNGTRTGNLFVHNDITDVSIVEAGRDILYSAFDIAGPGTLEITAGRNILMAGQVGQTLQGQPIYGETAVNSIGPILPGDSRPGASVVLQAGLGTHGANYQALIDQYLTLANLAETGTPLADQPGKVAKTYENELVEWLGDRYGFEGSADEALAYFTGLASEQQRIFARQIYFAELREGGREYNDPDGLRPGSYLRGRNAIATLFPTADAQANKIAYEGSVLLYGGAGIHTDLGGDIQVLTPGGTQTYGVEGEAPPSTAGLITRGQGNIQLYSFDSILLGQSRIMTTFGGDILAWSAEGDINAGRGSKTTVVYTPPRRVYDDVGNVEISPDVPSTGAGIATLNPIPEVEPGDVDLIAPLGTIDAGEAGIRVSGNVNIAALHVVNAANIQVQGEARGIPVLAAVNVGALTSASAAASSATQAASEVVRQQQAAARQNQPSMISVQILGFGDEAI</sequence>
<dbReference type="GO" id="GO:0005576">
    <property type="term" value="C:extracellular region"/>
    <property type="evidence" value="ECO:0007669"/>
    <property type="project" value="UniProtKB-SubCell"/>
</dbReference>
<comment type="subcellular location">
    <subcellularLocation>
        <location evidence="1">Secreted</location>
    </subcellularLocation>
</comment>
<dbReference type="InterPro" id="IPR050909">
    <property type="entry name" value="Bact_Autotransporter_VF"/>
</dbReference>
<evidence type="ECO:0000259" key="5">
    <source>
        <dbReference type="SMART" id="SM00912"/>
    </source>
</evidence>
<accession>A0A6S6ZGQ2</accession>
<dbReference type="InterPro" id="IPR021026">
    <property type="entry name" value="Filamn_hemagglutn_DUF3739"/>
</dbReference>
<feature type="region of interest" description="Disordered" evidence="4">
    <location>
        <begin position="3054"/>
        <end position="3073"/>
    </location>
</feature>
<dbReference type="Gene3D" id="2.160.20.10">
    <property type="entry name" value="Single-stranded right-handed beta-helix, Pectin lyase-like"/>
    <property type="match status" value="2"/>
</dbReference>